<dbReference type="SMART" id="SM00589">
    <property type="entry name" value="PRY"/>
    <property type="match status" value="2"/>
</dbReference>
<dbReference type="InterPro" id="IPR013083">
    <property type="entry name" value="Znf_RING/FYVE/PHD"/>
</dbReference>
<dbReference type="InterPro" id="IPR043136">
    <property type="entry name" value="B30.2/SPRY_sf"/>
</dbReference>
<evidence type="ECO:0000313" key="11">
    <source>
        <dbReference type="Ensembl" id="ENSOTSP00005116457.1"/>
    </source>
</evidence>
<feature type="domain" description="B box-type" evidence="9">
    <location>
        <begin position="602"/>
        <end position="642"/>
    </location>
</feature>
<dbReference type="InterPro" id="IPR058030">
    <property type="entry name" value="TRIM8/14/16/25/29/45/65_CC"/>
</dbReference>
<dbReference type="GeneTree" id="ENSGT01040000240385"/>
<dbReference type="Gene3D" id="3.30.160.60">
    <property type="entry name" value="Classic Zinc Finger"/>
    <property type="match status" value="1"/>
</dbReference>
<evidence type="ECO:0000256" key="6">
    <source>
        <dbReference type="PROSITE-ProRule" id="PRU00024"/>
    </source>
</evidence>
<dbReference type="FunFam" id="2.60.120.920:FF:000004">
    <property type="entry name" value="Butyrophilin subfamily 1 member A1"/>
    <property type="match status" value="1"/>
</dbReference>
<dbReference type="Gene3D" id="2.60.120.920">
    <property type="match status" value="2"/>
</dbReference>
<evidence type="ECO:0000256" key="4">
    <source>
        <dbReference type="ARBA" id="ARBA00022833"/>
    </source>
</evidence>
<evidence type="ECO:0000259" key="8">
    <source>
        <dbReference type="PROSITE" id="PS50089"/>
    </source>
</evidence>
<dbReference type="InterPro" id="IPR013320">
    <property type="entry name" value="ConA-like_dom_sf"/>
</dbReference>
<keyword evidence="7" id="KW-0175">Coiled coil</keyword>
<dbReference type="SUPFAM" id="SSF57845">
    <property type="entry name" value="B-box zinc-binding domain"/>
    <property type="match status" value="1"/>
</dbReference>
<dbReference type="SMART" id="SM00449">
    <property type="entry name" value="SPRY"/>
    <property type="match status" value="2"/>
</dbReference>
<dbReference type="PROSITE" id="PS50188">
    <property type="entry name" value="B302_SPRY"/>
    <property type="match status" value="2"/>
</dbReference>
<keyword evidence="1" id="KW-0399">Innate immunity</keyword>
<dbReference type="CDD" id="cd19769">
    <property type="entry name" value="Bbox2_TRIM16-like"/>
    <property type="match status" value="1"/>
</dbReference>
<gene>
    <name evidence="11" type="primary">LOC112225429</name>
</gene>
<dbReference type="PROSITE" id="PS00518">
    <property type="entry name" value="ZF_RING_1"/>
    <property type="match status" value="2"/>
</dbReference>
<feature type="coiled-coil region" evidence="7">
    <location>
        <begin position="230"/>
        <end position="257"/>
    </location>
</feature>
<reference evidence="11" key="2">
    <citation type="submission" date="2025-08" db="UniProtKB">
        <authorList>
            <consortium name="Ensembl"/>
        </authorList>
    </citation>
    <scope>IDENTIFICATION</scope>
</reference>
<feature type="domain" description="B30.2/SPRY" evidence="10">
    <location>
        <begin position="303"/>
        <end position="498"/>
    </location>
</feature>
<dbReference type="InterPro" id="IPR017907">
    <property type="entry name" value="Znf_RING_CS"/>
</dbReference>
<dbReference type="Proteomes" id="UP000694402">
    <property type="component" value="Unassembled WGS sequence"/>
</dbReference>
<feature type="coiled-coil region" evidence="7">
    <location>
        <begin position="715"/>
        <end position="749"/>
    </location>
</feature>
<dbReference type="SUPFAM" id="SSF57850">
    <property type="entry name" value="RING/U-box"/>
    <property type="match status" value="2"/>
</dbReference>
<dbReference type="Pfam" id="PF13765">
    <property type="entry name" value="PRY"/>
    <property type="match status" value="2"/>
</dbReference>
<dbReference type="InterPro" id="IPR000315">
    <property type="entry name" value="Znf_B-box"/>
</dbReference>
<feature type="domain" description="RING-type" evidence="8">
    <location>
        <begin position="5"/>
        <end position="45"/>
    </location>
</feature>
<accession>A0AAZ3PIA4</accession>
<dbReference type="Pfam" id="PF00622">
    <property type="entry name" value="SPRY"/>
    <property type="match status" value="2"/>
</dbReference>
<reference evidence="11" key="3">
    <citation type="submission" date="2025-09" db="UniProtKB">
        <authorList>
            <consortium name="Ensembl"/>
        </authorList>
    </citation>
    <scope>IDENTIFICATION</scope>
</reference>
<evidence type="ECO:0000256" key="1">
    <source>
        <dbReference type="ARBA" id="ARBA00022588"/>
    </source>
</evidence>
<dbReference type="InterPro" id="IPR001870">
    <property type="entry name" value="B30.2/SPRY"/>
</dbReference>
<dbReference type="PANTHER" id="PTHR25465:SF32">
    <property type="entry name" value="BLOODTHIRSTY-RELATED GENE FAMILY, MEMBER 16 ISOFORM X1-RELATED"/>
    <property type="match status" value="1"/>
</dbReference>
<reference evidence="12" key="1">
    <citation type="journal article" date="2018" name="PLoS ONE">
        <title>Chinook salmon (Oncorhynchus tshawytscha) genome and transcriptome.</title>
        <authorList>
            <person name="Christensen K.A."/>
            <person name="Leong J.S."/>
            <person name="Sakhrani D."/>
            <person name="Biagi C.A."/>
            <person name="Minkley D.R."/>
            <person name="Withler R.E."/>
            <person name="Rondeau E.B."/>
            <person name="Koop B.F."/>
            <person name="Devlin R.H."/>
        </authorList>
    </citation>
    <scope>NUCLEOTIDE SEQUENCE [LARGE SCALE GENOMIC DNA]</scope>
</reference>
<dbReference type="GO" id="GO:0008270">
    <property type="term" value="F:zinc ion binding"/>
    <property type="evidence" value="ECO:0007669"/>
    <property type="project" value="UniProtKB-KW"/>
</dbReference>
<dbReference type="InterPro" id="IPR027370">
    <property type="entry name" value="Znf-RING_euk"/>
</dbReference>
<dbReference type="InterPro" id="IPR003877">
    <property type="entry name" value="SPRY_dom"/>
</dbReference>
<dbReference type="GO" id="GO:0005737">
    <property type="term" value="C:cytoplasm"/>
    <property type="evidence" value="ECO:0007669"/>
    <property type="project" value="UniProtKB-ARBA"/>
</dbReference>
<dbReference type="InterPro" id="IPR001841">
    <property type="entry name" value="Znf_RING"/>
</dbReference>
<dbReference type="GO" id="GO:0045087">
    <property type="term" value="P:innate immune response"/>
    <property type="evidence" value="ECO:0007669"/>
    <property type="project" value="UniProtKB-KW"/>
</dbReference>
<evidence type="ECO:0000256" key="7">
    <source>
        <dbReference type="SAM" id="Coils"/>
    </source>
</evidence>
<proteinExistence type="predicted"/>
<dbReference type="PANTHER" id="PTHR25465">
    <property type="entry name" value="B-BOX DOMAIN CONTAINING"/>
    <property type="match status" value="1"/>
</dbReference>
<dbReference type="SMART" id="SM00336">
    <property type="entry name" value="BBOX"/>
    <property type="match status" value="1"/>
</dbReference>
<evidence type="ECO:0000313" key="12">
    <source>
        <dbReference type="Proteomes" id="UP000694402"/>
    </source>
</evidence>
<keyword evidence="5" id="KW-0391">Immunity</keyword>
<dbReference type="SUPFAM" id="SSF49899">
    <property type="entry name" value="Concanavalin A-like lectins/glucanases"/>
    <property type="match status" value="2"/>
</dbReference>
<keyword evidence="2" id="KW-0479">Metal-binding</keyword>
<dbReference type="Pfam" id="PF00643">
    <property type="entry name" value="zf-B_box"/>
    <property type="match status" value="1"/>
</dbReference>
<dbReference type="AlphaFoldDB" id="A0AAZ3PIA4"/>
<organism evidence="11 12">
    <name type="scientific">Oncorhynchus tshawytscha</name>
    <name type="common">Chinook salmon</name>
    <name type="synonym">Salmo tshawytscha</name>
    <dbReference type="NCBI Taxonomy" id="74940"/>
    <lineage>
        <taxon>Eukaryota</taxon>
        <taxon>Metazoa</taxon>
        <taxon>Chordata</taxon>
        <taxon>Craniata</taxon>
        <taxon>Vertebrata</taxon>
        <taxon>Euteleostomi</taxon>
        <taxon>Actinopterygii</taxon>
        <taxon>Neopterygii</taxon>
        <taxon>Teleostei</taxon>
        <taxon>Protacanthopterygii</taxon>
        <taxon>Salmoniformes</taxon>
        <taxon>Salmonidae</taxon>
        <taxon>Salmoninae</taxon>
        <taxon>Oncorhynchus</taxon>
    </lineage>
</organism>
<dbReference type="InterPro" id="IPR003879">
    <property type="entry name" value="Butyrophylin_SPRY"/>
</dbReference>
<feature type="domain" description="B30.2/SPRY" evidence="10">
    <location>
        <begin position="805"/>
        <end position="1002"/>
    </location>
</feature>
<evidence type="ECO:0000256" key="5">
    <source>
        <dbReference type="ARBA" id="ARBA00022859"/>
    </source>
</evidence>
<dbReference type="Ensembl" id="ENSOTST00005167031.1">
    <property type="protein sequence ID" value="ENSOTSP00005116457.1"/>
    <property type="gene ID" value="ENSOTSG00005013459.2"/>
</dbReference>
<dbReference type="PROSITE" id="PS50119">
    <property type="entry name" value="ZF_BBOX"/>
    <property type="match status" value="1"/>
</dbReference>
<evidence type="ECO:0000259" key="9">
    <source>
        <dbReference type="PROSITE" id="PS50119"/>
    </source>
</evidence>
<keyword evidence="3 6" id="KW-0863">Zinc-finger</keyword>
<evidence type="ECO:0000256" key="3">
    <source>
        <dbReference type="ARBA" id="ARBA00022771"/>
    </source>
</evidence>
<dbReference type="CDD" id="cd19802">
    <property type="entry name" value="Bbox1_TRIM8-like"/>
    <property type="match status" value="1"/>
</dbReference>
<evidence type="ECO:0000259" key="10">
    <source>
        <dbReference type="PROSITE" id="PS50188"/>
    </source>
</evidence>
<dbReference type="PRINTS" id="PR01407">
    <property type="entry name" value="BUTYPHLNCDUF"/>
</dbReference>
<protein>
    <submittedName>
        <fullName evidence="11">G protein-coupled receptor 156</fullName>
    </submittedName>
</protein>
<evidence type="ECO:0000256" key="2">
    <source>
        <dbReference type="ARBA" id="ARBA00022723"/>
    </source>
</evidence>
<feature type="domain" description="RING-type" evidence="8">
    <location>
        <begin position="466"/>
        <end position="506"/>
    </location>
</feature>
<dbReference type="InterPro" id="IPR051051">
    <property type="entry name" value="E3_ubiq-ligase_TRIM/RNF"/>
</dbReference>
<dbReference type="Pfam" id="PF13445">
    <property type="entry name" value="zf-RING_UBOX"/>
    <property type="match status" value="2"/>
</dbReference>
<dbReference type="Gene3D" id="4.10.830.40">
    <property type="match status" value="1"/>
</dbReference>
<dbReference type="Gene3D" id="3.30.40.10">
    <property type="entry name" value="Zinc/RING finger domain, C3HC4 (zinc finger)"/>
    <property type="match status" value="2"/>
</dbReference>
<dbReference type="PROSITE" id="PS50089">
    <property type="entry name" value="ZF_RING_2"/>
    <property type="match status" value="2"/>
</dbReference>
<name>A0AAZ3PIA4_ONCTS</name>
<keyword evidence="4" id="KW-0862">Zinc</keyword>
<sequence>MQLICSICEEVLKKPVTTPCGHNFCMDCIREYWKNNVLCQCPQCKEKFPNISELQVNTQLSKMVDEFWNPFVVNNTSPQDQCLDHPREVSHDICVGREVKAVNSSFEASYCETPLEPNQRVTTLRRQQHVENPEEHMCERHGRCLEFKTDYNTHNTLPLEVETRKNNVQLGKAEVQQMIQGRQQKVIEIRNSLQSSGINAEQEVENSCQIFRALMRSIERSQAELIEVISEKQKETKRLAEGLIKELEQEITDLKLLQSSPSLCTSPPTKDWSEIRVQSIENVGMVRKAVKRAGSQFEDALKSELKRLCEAELKVIQQWSVDVTLDPDTAHPNLTLSEDGKQLRHPGRRQNYPGNPERFFYIASILGKEGYSSGRFYYEVQVKGNTLWSVGVARESIKRTIYAAKPENGVWTIQQGKGNIYKACTTDPTPLSLSEKPQTVGVYVDYEDDPDMASASSLLSEDQFLCPICLDVFTSPITTPCGHNFCKDCIHGYWHITSPCQCPMCKQKFSRRPELKVNTFIAEMADQFRRSVEIRATATSTQYQPQAAQPGEVPCDVCTGRKIKALKSCLECLASYCETHLDPHHILATFKKHNLIEPVINIEHRVCKRHQKILELFCRSDQTYMCQVCTEKRHKKHNVVPLEEESRERRAQLGNMEDVMQQMIQGRLQKVKEIKHTVQSGKINAEREIRESLQVFTALVRSIQRSQAELIEVIEEKQKAAASRAEGLIKELEQEITELKRRSTGVKQLSLTEDHLHLIHSFPFLCTPPPAKDWSDIRVQSVVYVGTVRRAVRRAGSQFEETLKNEVKRLCETELTRTQQCAVDVTLDPDTAHPKLILSNNGKQVAHGNTALNLPDNPERFYPGISVLGREGFSSGRFYYEVQVKGKTEWDIGVGRESVNKKGGNTLNPEHGYWTVGLRNRTEYWALTTPPVPLPLVDKPQRVGVYVDWEGGQVSFYDVDSRSHIYSFTGYIFAERLYAYFNPRKNNGGVNSAPLVISPVSDVTSSP</sequence>
<dbReference type="InterPro" id="IPR006574">
    <property type="entry name" value="PRY"/>
</dbReference>
<dbReference type="CDD" id="cd13733">
    <property type="entry name" value="SPRY_PRY_C-I_1"/>
    <property type="match status" value="2"/>
</dbReference>
<keyword evidence="12" id="KW-1185">Reference proteome</keyword>
<dbReference type="SMART" id="SM00184">
    <property type="entry name" value="RING"/>
    <property type="match status" value="2"/>
</dbReference>
<dbReference type="Pfam" id="PF25600">
    <property type="entry name" value="TRIM_CC"/>
    <property type="match status" value="2"/>
</dbReference>